<feature type="domain" description="PAS" evidence="5">
    <location>
        <begin position="451"/>
        <end position="547"/>
    </location>
</feature>
<keyword evidence="7" id="KW-1185">Reference proteome</keyword>
<dbReference type="EMBL" id="LFZN01000014">
    <property type="protein sequence ID" value="KXT05218.1"/>
    <property type="molecule type" value="Genomic_DNA"/>
</dbReference>
<name>A0A139HRY6_9PEZI</name>
<feature type="compositionally biased region" description="Basic and acidic residues" evidence="4">
    <location>
        <begin position="564"/>
        <end position="574"/>
    </location>
</feature>
<evidence type="ECO:0000313" key="7">
    <source>
        <dbReference type="Proteomes" id="UP000070133"/>
    </source>
</evidence>
<feature type="region of interest" description="Disordered" evidence="4">
    <location>
        <begin position="92"/>
        <end position="134"/>
    </location>
</feature>
<accession>A0A139HRY6</accession>
<reference evidence="6 7" key="1">
    <citation type="submission" date="2015-07" db="EMBL/GenBank/DDBJ databases">
        <title>Comparative genomics of the Sigatoka disease complex on banana suggests a link between parallel evolutionary changes in Pseudocercospora fijiensis and Pseudocercospora eumusae and increased virulence on the banana host.</title>
        <authorList>
            <person name="Chang T.-C."/>
            <person name="Salvucci A."/>
            <person name="Crous P.W."/>
            <person name="Stergiopoulos I."/>
        </authorList>
    </citation>
    <scope>NUCLEOTIDE SEQUENCE [LARGE SCALE GENOMIC DNA]</scope>
    <source>
        <strain evidence="6 7">CBS 114824</strain>
    </source>
</reference>
<evidence type="ECO:0000256" key="3">
    <source>
        <dbReference type="ARBA" id="ARBA00022991"/>
    </source>
</evidence>
<feature type="region of interest" description="Disordered" evidence="4">
    <location>
        <begin position="156"/>
        <end position="242"/>
    </location>
</feature>
<evidence type="ECO:0000256" key="2">
    <source>
        <dbReference type="ARBA" id="ARBA00022643"/>
    </source>
</evidence>
<evidence type="ECO:0000256" key="1">
    <source>
        <dbReference type="ARBA" id="ARBA00022630"/>
    </source>
</evidence>
<dbReference type="InterPro" id="IPR035965">
    <property type="entry name" value="PAS-like_dom_sf"/>
</dbReference>
<dbReference type="GO" id="GO:0005634">
    <property type="term" value="C:nucleus"/>
    <property type="evidence" value="ECO:0007669"/>
    <property type="project" value="TreeGrafter"/>
</dbReference>
<sequence>MESTSAPSHKLFPKFAPFRKKQVRHARSEDVLSDTLRSINKSKGSPQLPLLTEIKQHQITSPETSEQAWSIPYITEGSEESLNLSSLVATKPLPPYTPIPVPGRTSSAAKREAKADDKHGQRQANGQALPKAAVNELERDDISLISSRFDDRLLRPRSPVSSVIQQPPAPPPVPNMPRANESPILGRASTGNHKPYQPQLHATSSHIGRSVPPTPAYSDGKEHSVDQFPGPPQHRVLSPPPSIASYNIAVPTTLSQHALAQLQTPSADRSDVLETELDIVDDPDSWNVIKPNMRSEEQWDKELYSLEKRAQQLYSAEHLHILLEDTDFHSKFSTFLRRYRPWRLPILAYYWDACKALRALNYANSLAQSLSGREYDGCPQSPGNAENTQLQHAASHAFQELLGDDLHWYIAQTYIEIVGAVMNSRIMNTLPAPLRETSQGLAEVFCITDPTRRDNPIILASQAFTRHSGCPMEYILGRNCRFMQGPGTTIDSCRRFAISMEKGEDHSEIFVNYRRDGSPFLSLVMNAQLIDSRGNLRYYLGAQVDVSGLLKNCSGLDSLTRLVEQRRQQEDSSHPPRSSSVEPIKPLSEMFNGRELDTISKFGGVLQRSADHELQAHTSASKTMGPGRVLLADGDSEAEYEVEEEKEDANVESVPAELPLTELNLRGVYKYVSYFLFPA</sequence>
<protein>
    <recommendedName>
        <fullName evidence="5">PAS domain-containing protein</fullName>
    </recommendedName>
</protein>
<evidence type="ECO:0000259" key="5">
    <source>
        <dbReference type="Pfam" id="PF13426"/>
    </source>
</evidence>
<dbReference type="PANTHER" id="PTHR47429:SF9">
    <property type="entry name" value="PAS DOMAIN-CONTAINING PROTEIN"/>
    <property type="match status" value="1"/>
</dbReference>
<dbReference type="PANTHER" id="PTHR47429">
    <property type="entry name" value="PROTEIN TWIN LOV 1"/>
    <property type="match status" value="1"/>
</dbReference>
<keyword evidence="2" id="KW-0288">FMN</keyword>
<comment type="caution">
    <text evidence="6">The sequence shown here is derived from an EMBL/GenBank/DDBJ whole genome shotgun (WGS) entry which is preliminary data.</text>
</comment>
<keyword evidence="1" id="KW-0285">Flavoprotein</keyword>
<gene>
    <name evidence="6" type="ORF">AC578_8354</name>
</gene>
<proteinExistence type="predicted"/>
<keyword evidence="3" id="KW-0157">Chromophore</keyword>
<feature type="compositionally biased region" description="Low complexity" evidence="4">
    <location>
        <begin position="156"/>
        <end position="166"/>
    </location>
</feature>
<dbReference type="InterPro" id="IPR000014">
    <property type="entry name" value="PAS"/>
</dbReference>
<feature type="compositionally biased region" description="Pro residues" evidence="4">
    <location>
        <begin position="92"/>
        <end position="101"/>
    </location>
</feature>
<feature type="compositionally biased region" description="Basic and acidic residues" evidence="4">
    <location>
        <begin position="109"/>
        <end position="120"/>
    </location>
</feature>
<evidence type="ECO:0000256" key="4">
    <source>
        <dbReference type="SAM" id="MobiDB-lite"/>
    </source>
</evidence>
<dbReference type="Gene3D" id="3.30.450.20">
    <property type="entry name" value="PAS domain"/>
    <property type="match status" value="1"/>
</dbReference>
<dbReference type="SUPFAM" id="SSF55785">
    <property type="entry name" value="PYP-like sensor domain (PAS domain)"/>
    <property type="match status" value="1"/>
</dbReference>
<evidence type="ECO:0000313" key="6">
    <source>
        <dbReference type="EMBL" id="KXT05218.1"/>
    </source>
</evidence>
<feature type="region of interest" description="Disordered" evidence="4">
    <location>
        <begin position="564"/>
        <end position="585"/>
    </location>
</feature>
<dbReference type="OrthoDB" id="447251at2759"/>
<organism evidence="6 7">
    <name type="scientific">Pseudocercospora eumusae</name>
    <dbReference type="NCBI Taxonomy" id="321146"/>
    <lineage>
        <taxon>Eukaryota</taxon>
        <taxon>Fungi</taxon>
        <taxon>Dikarya</taxon>
        <taxon>Ascomycota</taxon>
        <taxon>Pezizomycotina</taxon>
        <taxon>Dothideomycetes</taxon>
        <taxon>Dothideomycetidae</taxon>
        <taxon>Mycosphaerellales</taxon>
        <taxon>Mycosphaerellaceae</taxon>
        <taxon>Pseudocercospora</taxon>
    </lineage>
</organism>
<dbReference type="Proteomes" id="UP000070133">
    <property type="component" value="Unassembled WGS sequence"/>
</dbReference>
<dbReference type="Pfam" id="PF13426">
    <property type="entry name" value="PAS_9"/>
    <property type="match status" value="1"/>
</dbReference>
<dbReference type="AlphaFoldDB" id="A0A139HRY6"/>